<dbReference type="AlphaFoldDB" id="A0A7H8V0D3"/>
<evidence type="ECO:0000256" key="10">
    <source>
        <dbReference type="ARBA" id="ARBA00024829"/>
    </source>
</evidence>
<reference evidence="13 14" key="1">
    <citation type="submission" date="2020-06" db="EMBL/GenBank/DDBJ databases">
        <title>Mannheimia pernigra sp. nov. isolated from bovine respiratory tract.</title>
        <authorList>
            <person name="Kuhnert P."/>
            <person name="Akarsu-Egger H."/>
        </authorList>
    </citation>
    <scope>NUCLEOTIDE SEQUENCE [LARGE SCALE GENOMIC DNA]</scope>
    <source>
        <strain evidence="13 14">BNO311</strain>
    </source>
</reference>
<dbReference type="InterPro" id="IPR003593">
    <property type="entry name" value="AAA+_ATPase"/>
</dbReference>
<protein>
    <recommendedName>
        <fullName evidence="4">Leukotoxin translocation ATP-binding protein LktB</fullName>
        <ecNumber evidence="3">7.4.2.5</ecNumber>
    </recommendedName>
</protein>
<accession>A0A7H8V0D3</accession>
<sequence>MIELNNLFITFNKGTAIENPVLRGLSLKVEQGEFVSVIGSNGAGKSTMLNAISGDCQVDSGEIIIQGHKVNNTTTWQRANQVARVFQDPMAGTCESLTIEENMALAYQRGGKRGLSFAIKRQMRALFKEKLSLLGLGLENRLTDQMGRLSGGQRQAVSLLMASLKPSNILLLDEHTAALDPKTTDFVLELTNKIVREQKLTTLMVTHSMRQALDYGDRTVMLHQGQVAFDVFGEQRQKMDVPDLLQLFQQNRREQLSDDGLLLGD</sequence>
<dbReference type="SUPFAM" id="SSF52540">
    <property type="entry name" value="P-loop containing nucleoside triphosphate hydrolases"/>
    <property type="match status" value="1"/>
</dbReference>
<comment type="catalytic activity">
    <reaction evidence="11">
        <text>ATP + H2O + proteinSide 1 = ADP + phosphate + proteinSide 2.</text>
        <dbReference type="EC" id="7.4.2.5"/>
    </reaction>
</comment>
<keyword evidence="14" id="KW-1185">Reference proteome</keyword>
<evidence type="ECO:0000256" key="3">
    <source>
        <dbReference type="ARBA" id="ARBA00012048"/>
    </source>
</evidence>
<evidence type="ECO:0000313" key="14">
    <source>
        <dbReference type="Proteomes" id="UP000509660"/>
    </source>
</evidence>
<feature type="domain" description="ABC transporter" evidence="12">
    <location>
        <begin position="2"/>
        <end position="249"/>
    </location>
</feature>
<name>A0A7H8V0D3_9PAST</name>
<dbReference type="EMBL" id="CP055306">
    <property type="protein sequence ID" value="QLB41100.1"/>
    <property type="molecule type" value="Genomic_DNA"/>
</dbReference>
<dbReference type="Pfam" id="PF00005">
    <property type="entry name" value="ABC_tran"/>
    <property type="match status" value="1"/>
</dbReference>
<evidence type="ECO:0000256" key="2">
    <source>
        <dbReference type="ARBA" id="ARBA00005417"/>
    </source>
</evidence>
<dbReference type="GO" id="GO:0005524">
    <property type="term" value="F:ATP binding"/>
    <property type="evidence" value="ECO:0007669"/>
    <property type="project" value="UniProtKB-KW"/>
</dbReference>
<evidence type="ECO:0000256" key="9">
    <source>
        <dbReference type="ARBA" id="ARBA00023136"/>
    </source>
</evidence>
<evidence type="ECO:0000256" key="1">
    <source>
        <dbReference type="ARBA" id="ARBA00004202"/>
    </source>
</evidence>
<dbReference type="PANTHER" id="PTHR42788:SF7">
    <property type="entry name" value="NITRATE ABC TRANSPORTER ATP-BINDING PROTEIN"/>
    <property type="match status" value="1"/>
</dbReference>
<evidence type="ECO:0000313" key="13">
    <source>
        <dbReference type="EMBL" id="QLB41100.1"/>
    </source>
</evidence>
<keyword evidence="6" id="KW-1003">Cell membrane</keyword>
<dbReference type="InterPro" id="IPR050166">
    <property type="entry name" value="ABC_transporter_ATP-bind"/>
</dbReference>
<keyword evidence="9" id="KW-0472">Membrane</keyword>
<keyword evidence="5" id="KW-0813">Transport</keyword>
<dbReference type="RefSeq" id="WP_176808825.1">
    <property type="nucleotide sequence ID" value="NZ_CP055302.1"/>
</dbReference>
<keyword evidence="7" id="KW-0547">Nucleotide-binding</keyword>
<dbReference type="InterPro" id="IPR017871">
    <property type="entry name" value="ABC_transporter-like_CS"/>
</dbReference>
<dbReference type="GO" id="GO:0005886">
    <property type="term" value="C:plasma membrane"/>
    <property type="evidence" value="ECO:0007669"/>
    <property type="project" value="UniProtKB-SubCell"/>
</dbReference>
<evidence type="ECO:0000259" key="12">
    <source>
        <dbReference type="PROSITE" id="PS50893"/>
    </source>
</evidence>
<evidence type="ECO:0000256" key="6">
    <source>
        <dbReference type="ARBA" id="ARBA00022475"/>
    </source>
</evidence>
<proteinExistence type="inferred from homology"/>
<dbReference type="SMART" id="SM00382">
    <property type="entry name" value="AAA"/>
    <property type="match status" value="1"/>
</dbReference>
<dbReference type="Gene3D" id="3.40.50.300">
    <property type="entry name" value="P-loop containing nucleotide triphosphate hydrolases"/>
    <property type="match status" value="1"/>
</dbReference>
<evidence type="ECO:0000256" key="8">
    <source>
        <dbReference type="ARBA" id="ARBA00022840"/>
    </source>
</evidence>
<gene>
    <name evidence="13" type="ORF">HV559_09600</name>
</gene>
<evidence type="ECO:0000256" key="7">
    <source>
        <dbReference type="ARBA" id="ARBA00022741"/>
    </source>
</evidence>
<comment type="function">
    <text evidence="10">Part of the ABC transporter complex LktBD involved in leukotoxin export. Transmembrane domains (TMD) form a pore in the inner membrane and the ATP-binding domain (NBD) is responsible for energy generation.</text>
</comment>
<dbReference type="EC" id="7.4.2.5" evidence="3"/>
<dbReference type="PROSITE" id="PS00211">
    <property type="entry name" value="ABC_TRANSPORTER_1"/>
    <property type="match status" value="1"/>
</dbReference>
<dbReference type="PROSITE" id="PS50893">
    <property type="entry name" value="ABC_TRANSPORTER_2"/>
    <property type="match status" value="1"/>
</dbReference>
<dbReference type="Proteomes" id="UP000509660">
    <property type="component" value="Chromosome"/>
</dbReference>
<keyword evidence="8 13" id="KW-0067">ATP-binding</keyword>
<dbReference type="GO" id="GO:0016887">
    <property type="term" value="F:ATP hydrolysis activity"/>
    <property type="evidence" value="ECO:0007669"/>
    <property type="project" value="InterPro"/>
</dbReference>
<evidence type="ECO:0000256" key="4">
    <source>
        <dbReference type="ARBA" id="ARBA00021004"/>
    </source>
</evidence>
<evidence type="ECO:0000256" key="11">
    <source>
        <dbReference type="ARBA" id="ARBA00034068"/>
    </source>
</evidence>
<dbReference type="InterPro" id="IPR003439">
    <property type="entry name" value="ABC_transporter-like_ATP-bd"/>
</dbReference>
<dbReference type="InterPro" id="IPR027417">
    <property type="entry name" value="P-loop_NTPase"/>
</dbReference>
<comment type="similarity">
    <text evidence="2">Belongs to the ABC transporter superfamily.</text>
</comment>
<comment type="subcellular location">
    <subcellularLocation>
        <location evidence="1">Cell membrane</location>
        <topology evidence="1">Peripheral membrane protein</topology>
    </subcellularLocation>
</comment>
<evidence type="ECO:0000256" key="5">
    <source>
        <dbReference type="ARBA" id="ARBA00022448"/>
    </source>
</evidence>
<organism evidence="13 14">
    <name type="scientific">Mannheimia pernigra</name>
    <dbReference type="NCBI Taxonomy" id="111844"/>
    <lineage>
        <taxon>Bacteria</taxon>
        <taxon>Pseudomonadati</taxon>
        <taxon>Pseudomonadota</taxon>
        <taxon>Gammaproteobacteria</taxon>
        <taxon>Pasteurellales</taxon>
        <taxon>Pasteurellaceae</taxon>
        <taxon>Mannheimia</taxon>
    </lineage>
</organism>
<dbReference type="PANTHER" id="PTHR42788">
    <property type="entry name" value="TAURINE IMPORT ATP-BINDING PROTEIN-RELATED"/>
    <property type="match status" value="1"/>
</dbReference>